<dbReference type="AlphaFoldDB" id="C8PL92"/>
<evidence type="ECO:0008006" key="3">
    <source>
        <dbReference type="Google" id="ProtNLM"/>
    </source>
</evidence>
<name>C8PL92_9BACT</name>
<protein>
    <recommendedName>
        <fullName evidence="3">MafI family immunity protein</fullName>
    </recommendedName>
</protein>
<evidence type="ECO:0000313" key="2">
    <source>
        <dbReference type="Proteomes" id="UP000005709"/>
    </source>
</evidence>
<proteinExistence type="predicted"/>
<comment type="caution">
    <text evidence="1">The sequence shown here is derived from an EMBL/GenBank/DDBJ whole genome shotgun (WGS) entry which is preliminary data.</text>
</comment>
<dbReference type="EMBL" id="ACYG01000031">
    <property type="protein sequence ID" value="EEV16507.1"/>
    <property type="molecule type" value="Genomic_DNA"/>
</dbReference>
<sequence>MRYNDPIFLNLFRNYEDEFAGVGRRDFVIYLEELLRAGEYGIALEDFLVQMYEYDIKISSNDLTIIKNLCEGVNVDSNLWLVLSIKAAGD</sequence>
<dbReference type="STRING" id="824.CGRAC_1735"/>
<reference evidence="1 2" key="1">
    <citation type="submission" date="2009-07" db="EMBL/GenBank/DDBJ databases">
        <authorList>
            <person name="Madupu R."/>
            <person name="Sebastian Y."/>
            <person name="Durkin A.S."/>
            <person name="Torralba M."/>
            <person name="Methe B."/>
            <person name="Sutton G.G."/>
            <person name="Strausberg R.L."/>
            <person name="Nelson K.E."/>
        </authorList>
    </citation>
    <scope>NUCLEOTIDE SEQUENCE [LARGE SCALE GENOMIC DNA]</scope>
    <source>
        <strain evidence="1 2">RM3268</strain>
    </source>
</reference>
<dbReference type="RefSeq" id="WP_005873179.1">
    <property type="nucleotide sequence ID" value="NZ_ACYG01000031.1"/>
</dbReference>
<accession>C8PL92</accession>
<dbReference type="OrthoDB" id="5197807at2"/>
<evidence type="ECO:0000313" key="1">
    <source>
        <dbReference type="EMBL" id="EEV16507.1"/>
    </source>
</evidence>
<dbReference type="Proteomes" id="UP000005709">
    <property type="component" value="Unassembled WGS sequence"/>
</dbReference>
<gene>
    <name evidence="1" type="ORF">CAMGR0001_2883</name>
</gene>
<organism evidence="1 2">
    <name type="scientific">Campylobacter gracilis RM3268</name>
    <dbReference type="NCBI Taxonomy" id="553220"/>
    <lineage>
        <taxon>Bacteria</taxon>
        <taxon>Pseudomonadati</taxon>
        <taxon>Campylobacterota</taxon>
        <taxon>Epsilonproteobacteria</taxon>
        <taxon>Campylobacterales</taxon>
        <taxon>Campylobacteraceae</taxon>
        <taxon>Campylobacter</taxon>
    </lineage>
</organism>
<keyword evidence="2" id="KW-1185">Reference proteome</keyword>